<dbReference type="Proteomes" id="UP000578077">
    <property type="component" value="Unassembled WGS sequence"/>
</dbReference>
<dbReference type="RefSeq" id="WP_184634115.1">
    <property type="nucleotide sequence ID" value="NZ_BAABKT010000023.1"/>
</dbReference>
<keyword evidence="3" id="KW-1185">Reference proteome</keyword>
<sequence length="176" mass="18280">MRTDAPAARAAAALFLTAQLGGCAAVPDGRGDGQDASPAAPPSATAGMGPRDEASAPAEPPDRIFVFNTYGSEQGESERRPENLVATPSTSFTGLEWSSWGGGPATADGRVRGTWCLPECQDSPYPVRVELSGAEVVDGTAFYAHYSFAGRAGFPDGMRDRVSEVGTGRLTLPSAW</sequence>
<dbReference type="EMBL" id="JACHLY010000001">
    <property type="protein sequence ID" value="MBB5997934.1"/>
    <property type="molecule type" value="Genomic_DNA"/>
</dbReference>
<evidence type="ECO:0000313" key="2">
    <source>
        <dbReference type="EMBL" id="MBB5997934.1"/>
    </source>
</evidence>
<accession>A0A841E654</accession>
<dbReference type="AlphaFoldDB" id="A0A841E654"/>
<evidence type="ECO:0000256" key="1">
    <source>
        <dbReference type="SAM" id="MobiDB-lite"/>
    </source>
</evidence>
<evidence type="ECO:0000313" key="3">
    <source>
        <dbReference type="Proteomes" id="UP000578077"/>
    </source>
</evidence>
<protein>
    <recommendedName>
        <fullName evidence="4">Lipoprotein</fullName>
    </recommendedName>
</protein>
<proteinExistence type="predicted"/>
<name>A0A841E654_9ACTN</name>
<reference evidence="2 3" key="1">
    <citation type="submission" date="2020-08" db="EMBL/GenBank/DDBJ databases">
        <title>Sequencing the genomes of 1000 actinobacteria strains.</title>
        <authorList>
            <person name="Klenk H.-P."/>
        </authorList>
    </citation>
    <scope>NUCLEOTIDE SEQUENCE [LARGE SCALE GENOMIC DNA]</scope>
    <source>
        <strain evidence="2 3">DSM 44593</strain>
    </source>
</reference>
<feature type="region of interest" description="Disordered" evidence="1">
    <location>
        <begin position="23"/>
        <end position="62"/>
    </location>
</feature>
<gene>
    <name evidence="2" type="ORF">HNR25_001685</name>
</gene>
<comment type="caution">
    <text evidence="2">The sequence shown here is derived from an EMBL/GenBank/DDBJ whole genome shotgun (WGS) entry which is preliminary data.</text>
</comment>
<feature type="compositionally biased region" description="Low complexity" evidence="1">
    <location>
        <begin position="36"/>
        <end position="46"/>
    </location>
</feature>
<evidence type="ECO:0008006" key="4">
    <source>
        <dbReference type="Google" id="ProtNLM"/>
    </source>
</evidence>
<organism evidence="2 3">
    <name type="scientific">Streptomonospora salina</name>
    <dbReference type="NCBI Taxonomy" id="104205"/>
    <lineage>
        <taxon>Bacteria</taxon>
        <taxon>Bacillati</taxon>
        <taxon>Actinomycetota</taxon>
        <taxon>Actinomycetes</taxon>
        <taxon>Streptosporangiales</taxon>
        <taxon>Nocardiopsidaceae</taxon>
        <taxon>Streptomonospora</taxon>
    </lineage>
</organism>